<protein>
    <recommendedName>
        <fullName evidence="3">Protein kinase domain-containing protein</fullName>
    </recommendedName>
</protein>
<reference evidence="1 2" key="1">
    <citation type="submission" date="2014-11" db="EMBL/GenBank/DDBJ databases">
        <authorList>
            <person name="Zhu J."/>
            <person name="Qi W."/>
            <person name="Song R."/>
        </authorList>
    </citation>
    <scope>NUCLEOTIDE SEQUENCE [LARGE SCALE GENOMIC DNA]</scope>
</reference>
<dbReference type="VEuPathDB" id="CryptoDB:Vbra_14614"/>
<evidence type="ECO:0000313" key="2">
    <source>
        <dbReference type="Proteomes" id="UP000041254"/>
    </source>
</evidence>
<accession>A0A0G4F7Q0</accession>
<evidence type="ECO:0000313" key="1">
    <source>
        <dbReference type="EMBL" id="CEM08525.1"/>
    </source>
</evidence>
<name>A0A0G4F7Q0_VITBC</name>
<proteinExistence type="predicted"/>
<sequence>MAPHTHFQPPQPSWSSTPYPLLDTLRCSGRYVHKNDEFIYIEGTIDTSKGPADVLLKTLTPASLQEDPHNCCTKEVLTQELEDEGELLFRFTTENNGCPIGPVLYERGRLLLTRREKRKATAEADSGAAGDRRDSGLPFALRLLKGGGLNSDGEEANGLDDIELGGPFLLLEHIRSPEGQTGATLHGLTAARAAGGPSALSPARYRQVIRDTLAATKAFHATHDGVKSPSSSGCNIHPTHKFLPPSATCSSPPYIREKDSSVAGFRLLIHNDMNDNNFVYDSLLRPRIIDYQSVQVLVGGGNFRSAPRTIPPIQCLPPEAFREIAESDWGMMGSPDDQSRDTYAAAVGVLFLALAGLSALREDMSALQAGQEKEGNELADIFVTIPEQWGDKATGKYSRERFLQTCDREARERHQRLLDLLDRIEGVGGLTDEERVDMAVARALWDKMCVPNKRRRASIDEVIAYMDGIVGGDGEEENLEQT</sequence>
<evidence type="ECO:0008006" key="3">
    <source>
        <dbReference type="Google" id="ProtNLM"/>
    </source>
</evidence>
<keyword evidence="2" id="KW-1185">Reference proteome</keyword>
<dbReference type="AlphaFoldDB" id="A0A0G4F7Q0"/>
<organism evidence="1 2">
    <name type="scientific">Vitrella brassicaformis (strain CCMP3155)</name>
    <dbReference type="NCBI Taxonomy" id="1169540"/>
    <lineage>
        <taxon>Eukaryota</taxon>
        <taxon>Sar</taxon>
        <taxon>Alveolata</taxon>
        <taxon>Colpodellida</taxon>
        <taxon>Vitrellaceae</taxon>
        <taxon>Vitrella</taxon>
    </lineage>
</organism>
<gene>
    <name evidence="1" type="ORF">Vbra_14614</name>
</gene>
<dbReference type="EMBL" id="CDMY01000385">
    <property type="protein sequence ID" value="CEM08525.1"/>
    <property type="molecule type" value="Genomic_DNA"/>
</dbReference>
<dbReference type="InParanoid" id="A0A0G4F7Q0"/>
<dbReference type="Proteomes" id="UP000041254">
    <property type="component" value="Unassembled WGS sequence"/>
</dbReference>